<dbReference type="EMBL" id="WJXA01000002">
    <property type="protein sequence ID" value="KAF7150267.1"/>
    <property type="molecule type" value="Genomic_DNA"/>
</dbReference>
<reference evidence="2" key="1">
    <citation type="submission" date="2019-11" db="EMBL/GenBank/DDBJ databases">
        <authorList>
            <person name="Liu Y."/>
            <person name="Hou J."/>
            <person name="Li T.-Q."/>
            <person name="Guan C.-H."/>
            <person name="Wu X."/>
            <person name="Wu H.-Z."/>
            <person name="Ling F."/>
            <person name="Zhang R."/>
            <person name="Shi X.-G."/>
            <person name="Ren J.-P."/>
            <person name="Chen E.-F."/>
            <person name="Sun J.-M."/>
        </authorList>
    </citation>
    <scope>NUCLEOTIDE SEQUENCE</scope>
    <source>
        <strain evidence="2">Adult_tree_wgs_1</strain>
        <tissue evidence="2">Leaves</tissue>
    </source>
</reference>
<evidence type="ECO:0000313" key="3">
    <source>
        <dbReference type="Proteomes" id="UP000626092"/>
    </source>
</evidence>
<accession>A0A834LTW3</accession>
<gene>
    <name evidence="2" type="ORF">RHSIM_Rhsim02G0097700</name>
</gene>
<feature type="region of interest" description="Disordered" evidence="1">
    <location>
        <begin position="1"/>
        <end position="29"/>
    </location>
</feature>
<dbReference type="OrthoDB" id="10351977at2759"/>
<dbReference type="Proteomes" id="UP000626092">
    <property type="component" value="Unassembled WGS sequence"/>
</dbReference>
<sequence>MTLSLVGFRRVDGRGSHRNGAEAQGELRRKERVRDEQNYKVLQEVFNKLKITKYLLSATNKLVENEDSDLEHFGIHVGAFWYSCKEIVFGRGLRTLSL</sequence>
<protein>
    <submittedName>
        <fullName evidence="2">Uncharacterized protein</fullName>
    </submittedName>
</protein>
<name>A0A834LTW3_RHOSS</name>
<keyword evidence="3" id="KW-1185">Reference proteome</keyword>
<organism evidence="2 3">
    <name type="scientific">Rhododendron simsii</name>
    <name type="common">Sims's rhododendron</name>
    <dbReference type="NCBI Taxonomy" id="118357"/>
    <lineage>
        <taxon>Eukaryota</taxon>
        <taxon>Viridiplantae</taxon>
        <taxon>Streptophyta</taxon>
        <taxon>Embryophyta</taxon>
        <taxon>Tracheophyta</taxon>
        <taxon>Spermatophyta</taxon>
        <taxon>Magnoliopsida</taxon>
        <taxon>eudicotyledons</taxon>
        <taxon>Gunneridae</taxon>
        <taxon>Pentapetalae</taxon>
        <taxon>asterids</taxon>
        <taxon>Ericales</taxon>
        <taxon>Ericaceae</taxon>
        <taxon>Ericoideae</taxon>
        <taxon>Rhodoreae</taxon>
        <taxon>Rhododendron</taxon>
    </lineage>
</organism>
<evidence type="ECO:0000313" key="2">
    <source>
        <dbReference type="EMBL" id="KAF7150267.1"/>
    </source>
</evidence>
<dbReference type="AlphaFoldDB" id="A0A834LTW3"/>
<evidence type="ECO:0000256" key="1">
    <source>
        <dbReference type="SAM" id="MobiDB-lite"/>
    </source>
</evidence>
<proteinExistence type="predicted"/>
<comment type="caution">
    <text evidence="2">The sequence shown here is derived from an EMBL/GenBank/DDBJ whole genome shotgun (WGS) entry which is preliminary data.</text>
</comment>